<dbReference type="AlphaFoldDB" id="A0A9D4CW57"/>
<reference evidence="1" key="1">
    <citation type="journal article" date="2019" name="bioRxiv">
        <title>The Genome of the Zebra Mussel, Dreissena polymorpha: A Resource for Invasive Species Research.</title>
        <authorList>
            <person name="McCartney M.A."/>
            <person name="Auch B."/>
            <person name="Kono T."/>
            <person name="Mallez S."/>
            <person name="Zhang Y."/>
            <person name="Obille A."/>
            <person name="Becker A."/>
            <person name="Abrahante J.E."/>
            <person name="Garbe J."/>
            <person name="Badalamenti J.P."/>
            <person name="Herman A."/>
            <person name="Mangelson H."/>
            <person name="Liachko I."/>
            <person name="Sullivan S."/>
            <person name="Sone E.D."/>
            <person name="Koren S."/>
            <person name="Silverstein K.A.T."/>
            <person name="Beckman K.B."/>
            <person name="Gohl D.M."/>
        </authorList>
    </citation>
    <scope>NUCLEOTIDE SEQUENCE</scope>
    <source>
        <strain evidence="1">Duluth1</strain>
        <tissue evidence="1">Whole animal</tissue>
    </source>
</reference>
<comment type="caution">
    <text evidence="1">The sequence shown here is derived from an EMBL/GenBank/DDBJ whole genome shotgun (WGS) entry which is preliminary data.</text>
</comment>
<dbReference type="EMBL" id="JAIWYP010000011">
    <property type="protein sequence ID" value="KAH3733724.1"/>
    <property type="molecule type" value="Genomic_DNA"/>
</dbReference>
<accession>A0A9D4CW57</accession>
<sequence>MIAQEVHREQRARKYDWLGNPHPPGVRLIAAWESRGVFGAPGPDIPVAAGAGQ</sequence>
<gene>
    <name evidence="1" type="ORF">DPMN_040158</name>
</gene>
<dbReference type="Proteomes" id="UP000828390">
    <property type="component" value="Unassembled WGS sequence"/>
</dbReference>
<organism evidence="1 2">
    <name type="scientific">Dreissena polymorpha</name>
    <name type="common">Zebra mussel</name>
    <name type="synonym">Mytilus polymorpha</name>
    <dbReference type="NCBI Taxonomy" id="45954"/>
    <lineage>
        <taxon>Eukaryota</taxon>
        <taxon>Metazoa</taxon>
        <taxon>Spiralia</taxon>
        <taxon>Lophotrochozoa</taxon>
        <taxon>Mollusca</taxon>
        <taxon>Bivalvia</taxon>
        <taxon>Autobranchia</taxon>
        <taxon>Heteroconchia</taxon>
        <taxon>Euheterodonta</taxon>
        <taxon>Imparidentia</taxon>
        <taxon>Neoheterodontei</taxon>
        <taxon>Myida</taxon>
        <taxon>Dreissenoidea</taxon>
        <taxon>Dreissenidae</taxon>
        <taxon>Dreissena</taxon>
    </lineage>
</organism>
<protein>
    <submittedName>
        <fullName evidence="1">Uncharacterized protein</fullName>
    </submittedName>
</protein>
<reference evidence="1" key="2">
    <citation type="submission" date="2020-11" db="EMBL/GenBank/DDBJ databases">
        <authorList>
            <person name="McCartney M.A."/>
            <person name="Auch B."/>
            <person name="Kono T."/>
            <person name="Mallez S."/>
            <person name="Becker A."/>
            <person name="Gohl D.M."/>
            <person name="Silverstein K.A.T."/>
            <person name="Koren S."/>
            <person name="Bechman K.B."/>
            <person name="Herman A."/>
            <person name="Abrahante J.E."/>
            <person name="Garbe J."/>
        </authorList>
    </citation>
    <scope>NUCLEOTIDE SEQUENCE</scope>
    <source>
        <strain evidence="1">Duluth1</strain>
        <tissue evidence="1">Whole animal</tissue>
    </source>
</reference>
<evidence type="ECO:0000313" key="2">
    <source>
        <dbReference type="Proteomes" id="UP000828390"/>
    </source>
</evidence>
<keyword evidence="2" id="KW-1185">Reference proteome</keyword>
<name>A0A9D4CW57_DREPO</name>
<proteinExistence type="predicted"/>
<evidence type="ECO:0000313" key="1">
    <source>
        <dbReference type="EMBL" id="KAH3733724.1"/>
    </source>
</evidence>